<dbReference type="InterPro" id="IPR012902">
    <property type="entry name" value="N_methyl_site"/>
</dbReference>
<dbReference type="RefSeq" id="WP_145417023.1">
    <property type="nucleotide sequence ID" value="NZ_CP036526.1"/>
</dbReference>
<evidence type="ECO:0000256" key="1">
    <source>
        <dbReference type="SAM" id="Phobius"/>
    </source>
</evidence>
<name>A0A517NQR9_9BACT</name>
<dbReference type="Proteomes" id="UP000319817">
    <property type="component" value="Chromosome"/>
</dbReference>
<gene>
    <name evidence="2" type="ORF">K239x_14130</name>
</gene>
<keyword evidence="1" id="KW-0472">Membrane</keyword>
<dbReference type="OrthoDB" id="253619at2"/>
<keyword evidence="1" id="KW-1133">Transmembrane helix</keyword>
<protein>
    <recommendedName>
        <fullName evidence="4">Type II secretion system protein G</fullName>
    </recommendedName>
</protein>
<dbReference type="EMBL" id="CP036526">
    <property type="protein sequence ID" value="QDT09467.1"/>
    <property type="molecule type" value="Genomic_DNA"/>
</dbReference>
<dbReference type="SUPFAM" id="SSF54523">
    <property type="entry name" value="Pili subunits"/>
    <property type="match status" value="1"/>
</dbReference>
<reference evidence="2 3" key="1">
    <citation type="submission" date="2019-02" db="EMBL/GenBank/DDBJ databases">
        <title>Deep-cultivation of Planctomycetes and their phenomic and genomic characterization uncovers novel biology.</title>
        <authorList>
            <person name="Wiegand S."/>
            <person name="Jogler M."/>
            <person name="Boedeker C."/>
            <person name="Pinto D."/>
            <person name="Vollmers J."/>
            <person name="Rivas-Marin E."/>
            <person name="Kohn T."/>
            <person name="Peeters S.H."/>
            <person name="Heuer A."/>
            <person name="Rast P."/>
            <person name="Oberbeckmann S."/>
            <person name="Bunk B."/>
            <person name="Jeske O."/>
            <person name="Meyerdierks A."/>
            <person name="Storesund J.E."/>
            <person name="Kallscheuer N."/>
            <person name="Luecker S."/>
            <person name="Lage O.M."/>
            <person name="Pohl T."/>
            <person name="Merkel B.J."/>
            <person name="Hornburger P."/>
            <person name="Mueller R.-W."/>
            <person name="Bruemmer F."/>
            <person name="Labrenz M."/>
            <person name="Spormann A.M."/>
            <person name="Op den Camp H."/>
            <person name="Overmann J."/>
            <person name="Amann R."/>
            <person name="Jetten M.S.M."/>
            <person name="Mascher T."/>
            <person name="Medema M.H."/>
            <person name="Devos D.P."/>
            <person name="Kaster A.-K."/>
            <person name="Ovreas L."/>
            <person name="Rohde M."/>
            <person name="Galperin M.Y."/>
            <person name="Jogler C."/>
        </authorList>
    </citation>
    <scope>NUCLEOTIDE SEQUENCE [LARGE SCALE GENOMIC DNA]</scope>
    <source>
        <strain evidence="2 3">K23_9</strain>
    </source>
</reference>
<dbReference type="AlphaFoldDB" id="A0A517NQR9"/>
<evidence type="ECO:0000313" key="3">
    <source>
        <dbReference type="Proteomes" id="UP000319817"/>
    </source>
</evidence>
<sequence length="428" mass="46200">MKLITKRPRTGSNRLAPNHCGFTLVELLIVIALLGLLAGMVSASYQGVANASREARTRSIIATIDSVIQEKYESYKYRPLPVEIPDMFQPGNQTGTEVGFETLATEASRIRLMMSRDLQKMEMPDRWSDIVVGTGDPVRLRAAVSPVVTVGGNVVGARSSPASRRMMNVSWFGIDRVNTNTADSANVPSQLAAYRSRVTTVPTVEHQGAECLFLIMSTSFVGGTPAIDAIPDTNIGDTDGDLMPEILDGWGRPLMFVRWPVGYVDPSGVVDRTTADDFDLFRSDYAYADTGSPPVSSAQATSVEGGGKVRPWSIRPLIASAGSDGEFGISANPWNSASELTAFDYRSQWGWAVDADHYGSELPGRGAGIGAATHTTHPFPDPYLRNFVANNQSSGVFVGRLPGQVLPTSTALEDRVDNMTNYDLQADN</sequence>
<organism evidence="2 3">
    <name type="scientific">Stieleria marina</name>
    <dbReference type="NCBI Taxonomy" id="1930275"/>
    <lineage>
        <taxon>Bacteria</taxon>
        <taxon>Pseudomonadati</taxon>
        <taxon>Planctomycetota</taxon>
        <taxon>Planctomycetia</taxon>
        <taxon>Pirellulales</taxon>
        <taxon>Pirellulaceae</taxon>
        <taxon>Stieleria</taxon>
    </lineage>
</organism>
<proteinExistence type="predicted"/>
<evidence type="ECO:0000313" key="2">
    <source>
        <dbReference type="EMBL" id="QDT09467.1"/>
    </source>
</evidence>
<keyword evidence="3" id="KW-1185">Reference proteome</keyword>
<dbReference type="Gene3D" id="3.30.700.10">
    <property type="entry name" value="Glycoprotein, Type 4 Pilin"/>
    <property type="match status" value="1"/>
</dbReference>
<dbReference type="Pfam" id="PF07963">
    <property type="entry name" value="N_methyl"/>
    <property type="match status" value="1"/>
</dbReference>
<evidence type="ECO:0008006" key="4">
    <source>
        <dbReference type="Google" id="ProtNLM"/>
    </source>
</evidence>
<accession>A0A517NQR9</accession>
<feature type="transmembrane region" description="Helical" evidence="1">
    <location>
        <begin position="21"/>
        <end position="45"/>
    </location>
</feature>
<keyword evidence="1" id="KW-0812">Transmembrane</keyword>
<dbReference type="InterPro" id="IPR045584">
    <property type="entry name" value="Pilin-like"/>
</dbReference>
<dbReference type="NCBIfam" id="TIGR02532">
    <property type="entry name" value="IV_pilin_GFxxxE"/>
    <property type="match status" value="1"/>
</dbReference>